<keyword evidence="2" id="KW-0472">Membrane</keyword>
<accession>A0A0M7B8T1</accession>
<evidence type="ECO:0000313" key="3">
    <source>
        <dbReference type="EMBL" id="CUH37769.1"/>
    </source>
</evidence>
<reference evidence="3 4" key="1">
    <citation type="submission" date="2015-09" db="EMBL/GenBank/DDBJ databases">
        <authorList>
            <person name="Jackson K.R."/>
            <person name="Lunt B.L."/>
            <person name="Fisher J.N.B."/>
            <person name="Gardner A.V."/>
            <person name="Bailey M.E."/>
            <person name="Deus L.M."/>
            <person name="Earl A.S."/>
            <person name="Gibby P.D."/>
            <person name="Hartmann K.A."/>
            <person name="Liu J.E."/>
            <person name="Manci A.M."/>
            <person name="Nielsen D.A."/>
            <person name="Solomon M.B."/>
            <person name="Breakwell D.P."/>
            <person name="Burnett S.H."/>
            <person name="Grose J.H."/>
        </authorList>
    </citation>
    <scope>NUCLEOTIDE SEQUENCE [LARGE SCALE GENOMIC DNA]</scope>
    <source>
        <strain evidence="3 4">CECT 7799</strain>
    </source>
</reference>
<keyword evidence="2" id="KW-1133">Transmembrane helix</keyword>
<dbReference type="RefSeq" id="WP_055662921.1">
    <property type="nucleotide sequence ID" value="NZ_CYPR01000081.1"/>
</dbReference>
<feature type="transmembrane region" description="Helical" evidence="2">
    <location>
        <begin position="7"/>
        <end position="27"/>
    </location>
</feature>
<keyword evidence="4" id="KW-1185">Reference proteome</keyword>
<sequence length="78" mass="7932">MIIAHLLIGFVAAVLTAGFGLLAGAGWLAALGLYVLAGSLGTLASALLLAWRMARGDGEHDASHGSIQLIPVSEPEHT</sequence>
<protein>
    <submittedName>
        <fullName evidence="3">Uncharacterized protein</fullName>
    </submittedName>
</protein>
<feature type="region of interest" description="Disordered" evidence="1">
    <location>
        <begin position="58"/>
        <end position="78"/>
    </location>
</feature>
<name>A0A0M7B8T1_9RHOB</name>
<dbReference type="Proteomes" id="UP000049455">
    <property type="component" value="Unassembled WGS sequence"/>
</dbReference>
<dbReference type="EMBL" id="CYPR01000081">
    <property type="protein sequence ID" value="CUH37769.1"/>
    <property type="molecule type" value="Genomic_DNA"/>
</dbReference>
<organism evidence="3 4">
    <name type="scientific">Jannaschia seosinensis</name>
    <dbReference type="NCBI Taxonomy" id="313367"/>
    <lineage>
        <taxon>Bacteria</taxon>
        <taxon>Pseudomonadati</taxon>
        <taxon>Pseudomonadota</taxon>
        <taxon>Alphaproteobacteria</taxon>
        <taxon>Rhodobacterales</taxon>
        <taxon>Roseobacteraceae</taxon>
        <taxon>Jannaschia</taxon>
    </lineage>
</organism>
<dbReference type="AlphaFoldDB" id="A0A0M7B8T1"/>
<evidence type="ECO:0000256" key="1">
    <source>
        <dbReference type="SAM" id="MobiDB-lite"/>
    </source>
</evidence>
<proteinExistence type="predicted"/>
<feature type="transmembrane region" description="Helical" evidence="2">
    <location>
        <begin position="33"/>
        <end position="51"/>
    </location>
</feature>
<gene>
    <name evidence="3" type="ORF">JSE7799_01325</name>
</gene>
<evidence type="ECO:0000313" key="4">
    <source>
        <dbReference type="Proteomes" id="UP000049455"/>
    </source>
</evidence>
<evidence type="ECO:0000256" key="2">
    <source>
        <dbReference type="SAM" id="Phobius"/>
    </source>
</evidence>
<keyword evidence="2" id="KW-0812">Transmembrane</keyword>